<dbReference type="WBParaSite" id="PDA_v2.g8238.t1">
    <property type="protein sequence ID" value="PDA_v2.g8238.t1"/>
    <property type="gene ID" value="PDA_v2.g8238"/>
</dbReference>
<dbReference type="InterPro" id="IPR055286">
    <property type="entry name" value="RXYLT1-like"/>
</dbReference>
<dbReference type="PANTHER" id="PTHR15576:SF1">
    <property type="entry name" value="RIBITOL-5-PHOSPHATE XYLOSYLTRANSFERASE 1"/>
    <property type="match status" value="1"/>
</dbReference>
<accession>A0A914R9F4</accession>
<organism evidence="2 3">
    <name type="scientific">Panagrolaimus davidi</name>
    <dbReference type="NCBI Taxonomy" id="227884"/>
    <lineage>
        <taxon>Eukaryota</taxon>
        <taxon>Metazoa</taxon>
        <taxon>Ecdysozoa</taxon>
        <taxon>Nematoda</taxon>
        <taxon>Chromadorea</taxon>
        <taxon>Rhabditida</taxon>
        <taxon>Tylenchina</taxon>
        <taxon>Panagrolaimomorpha</taxon>
        <taxon>Panagrolaimoidea</taxon>
        <taxon>Panagrolaimidae</taxon>
        <taxon>Panagrolaimus</taxon>
    </lineage>
</organism>
<dbReference type="AlphaFoldDB" id="A0A914R9F4"/>
<dbReference type="InterPro" id="IPR057538">
    <property type="entry name" value="RXYLT1_C"/>
</dbReference>
<name>A0A914R9F4_9BILA</name>
<dbReference type="GO" id="GO:0005794">
    <property type="term" value="C:Golgi apparatus"/>
    <property type="evidence" value="ECO:0007669"/>
    <property type="project" value="TreeGrafter"/>
</dbReference>
<evidence type="ECO:0000313" key="2">
    <source>
        <dbReference type="Proteomes" id="UP000887578"/>
    </source>
</evidence>
<evidence type="ECO:0000259" key="1">
    <source>
        <dbReference type="Pfam" id="PF24785"/>
    </source>
</evidence>
<sequence length="347" mass="40882">MVAVNPHPISNNSNIEDFPFDYKLQQHFPNVSETEMEYNFDYDKLIADLNLNNRTKFPFFGFPFISSVFLQRHIFRSISDHVWGYRYNDLKVENVKCGDIIFVKTDYIKEFLLDYHPKIKSPYVLLTHESDYGVGYPWQLKILEDPKIIKWFAQNTLAFHPKLVPLPLGVVPPAGNVHQTLYDLARNVTPYANKTQLLYLNFSPKTNKNRVKTLIYFQQTFGNNSLVKINQKRSTWKEYLENIKNSQFVLSPPGNGIDCIRTWEAIIFGSIPIVKRSYLMPLYDKLPVMVVRDWHEVTEESMKKFQQDNLNPNTFSKDGLPWRPSIWLRYWIKEIVGTKLNYVKNHC</sequence>
<dbReference type="PANTHER" id="PTHR15576">
    <property type="entry name" value="RIBITOL-5-PHOSPHATE XYLOSYLTRANSFERASE 1"/>
    <property type="match status" value="1"/>
</dbReference>
<protein>
    <submittedName>
        <fullName evidence="3">Exostosin GT47 domain-containing protein</fullName>
    </submittedName>
</protein>
<reference evidence="3" key="1">
    <citation type="submission" date="2022-11" db="UniProtKB">
        <authorList>
            <consortium name="WormBaseParasite"/>
        </authorList>
    </citation>
    <scope>IDENTIFICATION</scope>
</reference>
<dbReference type="GO" id="GO:0120053">
    <property type="term" value="F:ribitol beta-1,4-xylosyltransferase activity"/>
    <property type="evidence" value="ECO:0007669"/>
    <property type="project" value="InterPro"/>
</dbReference>
<evidence type="ECO:0000313" key="3">
    <source>
        <dbReference type="WBParaSite" id="PDA_v2.g8238.t1"/>
    </source>
</evidence>
<keyword evidence="2" id="KW-1185">Reference proteome</keyword>
<feature type="domain" description="RXYLT1 C-terminal" evidence="1">
    <location>
        <begin position="230"/>
        <end position="276"/>
    </location>
</feature>
<proteinExistence type="predicted"/>
<dbReference type="Proteomes" id="UP000887578">
    <property type="component" value="Unplaced"/>
</dbReference>
<dbReference type="Pfam" id="PF24785">
    <property type="entry name" value="RXYLT1_C"/>
    <property type="match status" value="1"/>
</dbReference>
<dbReference type="GO" id="GO:0035269">
    <property type="term" value="P:protein O-linked glycosylation via mannose"/>
    <property type="evidence" value="ECO:0007669"/>
    <property type="project" value="InterPro"/>
</dbReference>